<feature type="modified residue" description="4-aspartylphosphate" evidence="11">
    <location>
        <position position="576"/>
    </location>
</feature>
<dbReference type="Gene3D" id="1.20.1070.10">
    <property type="entry name" value="Rhodopsin 7-helix transmembrane proteins"/>
    <property type="match status" value="1"/>
</dbReference>
<dbReference type="GO" id="GO:0005886">
    <property type="term" value="C:plasma membrane"/>
    <property type="evidence" value="ECO:0007669"/>
    <property type="project" value="TreeGrafter"/>
</dbReference>
<dbReference type="SMART" id="SM00387">
    <property type="entry name" value="HATPase_c"/>
    <property type="match status" value="1"/>
</dbReference>
<dbReference type="InterPro" id="IPR001789">
    <property type="entry name" value="Sig_transdc_resp-reg_receiver"/>
</dbReference>
<evidence type="ECO:0000256" key="8">
    <source>
        <dbReference type="ARBA" id="ARBA00022777"/>
    </source>
</evidence>
<dbReference type="InterPro" id="IPR001425">
    <property type="entry name" value="Arc/bac/fun_rhodopsins"/>
</dbReference>
<comment type="similarity">
    <text evidence="3">Belongs to the archaeal/bacterial/fungal opsin family.</text>
</comment>
<dbReference type="InterPro" id="IPR003661">
    <property type="entry name" value="HisK_dim/P_dom"/>
</dbReference>
<evidence type="ECO:0000313" key="19">
    <source>
        <dbReference type="Proteomes" id="UP000485058"/>
    </source>
</evidence>
<evidence type="ECO:0000259" key="17">
    <source>
        <dbReference type="PROSITE" id="PS50125"/>
    </source>
</evidence>
<dbReference type="InterPro" id="IPR011006">
    <property type="entry name" value="CheY-like_superfamily"/>
</dbReference>
<dbReference type="InterPro" id="IPR001054">
    <property type="entry name" value="A/G_cyclase"/>
</dbReference>
<evidence type="ECO:0000256" key="4">
    <source>
        <dbReference type="ARBA" id="ARBA00012438"/>
    </source>
</evidence>
<evidence type="ECO:0000259" key="16">
    <source>
        <dbReference type="PROSITE" id="PS50110"/>
    </source>
</evidence>
<feature type="domain" description="Response regulatory" evidence="16">
    <location>
        <begin position="525"/>
        <end position="643"/>
    </location>
</feature>
<feature type="region of interest" description="Disordered" evidence="12">
    <location>
        <begin position="470"/>
        <end position="524"/>
    </location>
</feature>
<dbReference type="Gene3D" id="3.30.70.1230">
    <property type="entry name" value="Nucleotide cyclase"/>
    <property type="match status" value="1"/>
</dbReference>
<dbReference type="GO" id="GO:0009190">
    <property type="term" value="P:cyclic nucleotide biosynthetic process"/>
    <property type="evidence" value="ECO:0007669"/>
    <property type="project" value="InterPro"/>
</dbReference>
<evidence type="ECO:0000259" key="15">
    <source>
        <dbReference type="PROSITE" id="PS50109"/>
    </source>
</evidence>
<dbReference type="InterPro" id="IPR036890">
    <property type="entry name" value="HATPase_C_sf"/>
</dbReference>
<feature type="transmembrane region" description="Helical" evidence="13">
    <location>
        <begin position="155"/>
        <end position="175"/>
    </location>
</feature>
<evidence type="ECO:0000256" key="5">
    <source>
        <dbReference type="ARBA" id="ARBA00022553"/>
    </source>
</evidence>
<dbReference type="Proteomes" id="UP000485058">
    <property type="component" value="Unassembled WGS sequence"/>
</dbReference>
<reference evidence="18 19" key="1">
    <citation type="submission" date="2020-02" db="EMBL/GenBank/DDBJ databases">
        <title>Draft genome sequence of Haematococcus lacustris strain NIES-144.</title>
        <authorList>
            <person name="Morimoto D."/>
            <person name="Nakagawa S."/>
            <person name="Yoshida T."/>
            <person name="Sawayama S."/>
        </authorList>
    </citation>
    <scope>NUCLEOTIDE SEQUENCE [LARGE SCALE GENOMIC DNA]</scope>
    <source>
        <strain evidence="18 19">NIES-144</strain>
    </source>
</reference>
<proteinExistence type="inferred from homology"/>
<keyword evidence="5 11" id="KW-0597">Phosphoprotein</keyword>
<sequence length="1175" mass="126695">MVAFGTAFMLNVMLVAFERGSVKFQLAMVACYINLLAGLNDYLSWKCKVPIMRDAFNQGFMITRVAMWGFTTPTMVYLLSMVSDFTKAKVYRVMAIDFVMILLGGIAQVAPTRSLCIILYILAVACFAVVIYSMWRMFDASLAEARNDGSRLSLLVLRFYTVGLWFTFPIIFLLVKGGFLTLNQEEWAWSVADFLGKVMFSSSLLQGNFLTIEQRRLIAMRIVEEGNRVQVIQELKDLVEQKERFMSGMSHELRTPLNGIIGLSDALVVGSCGQINDAALKTITTIKTSGSRLLNLINDILDAASMRKMHGKLTIKHEKVNLCRIVDDVIELCGPLAKRGVQLVNDVPGNIPCVLGDNGRIIQIFHNLIGNSCKFTHTGFITISATHKVDEVEISVSDTGIGIPEDKFDQIFQAFEQVDMSTTRKYGGTGLGLNLVKQLVEAHNGTISVKSKLGRGTTFYFTIKTWDEPASTDGRTSNSAAPPEPPPSSTMLRRPSVDSQANADKPAADKGAVSGQPPSPPPKIKVLSVDDDPVNQMVVQNLLTPEGYQIIQAMDGQEALDILAADSVLPDVILLDVMMPGMSGYEVCRKLRELYPLSCIPVIMISAKSKEEHIVEGLAAGSNDYVVKPFGRQEILARISAHLRFRDSVYQAGEMAGSTDCIKLHGDTPTDLDPFLDVSGRGMSLPLTISAEIDAGRGTSLKVYEQLTLVMLSVANLEELSVVIAVDDLTAALSSMHIYLDDLLEHHNAYMVDDVLQGVLVVVTGLRQEVDQVDNALQFVRGALAAVDNIQLAGENQLQLAVAVHSMPAQGVVVGVEHPVMHLTGELPAATARLLAACPAGCVHVSSRVAASLQGDKAQLVRAASMRGEPTYLLQAGRWADELSTVAARCEKFRSAHLAPSVRLNPALILELWNAAVAATSGVISPQNHYALPPPTEAPQAAAGAAPPPCITTLQQQLSKLSHDKEVLTRQLDEVDLLASHGTTWGKVADTVVTAEATAAQALAAAKEAEGKAALVSTHEQQALLVAGVRAEAEAVLQKAQGARPGTVPPLSGFSTTLSSGQASGSAWGGGHVSARHHNGHHHSQLQQAMRGGGSRSSSMQGTAGRQPLLSPAATQDIRVLLEELGLTELTQRFLEEEVTPSLLPYLDEDVLREMGVTSMGARLKLKLAAQSLVM</sequence>
<dbReference type="PROSITE" id="PS50110">
    <property type="entry name" value="RESPONSE_REGULATORY"/>
    <property type="match status" value="1"/>
</dbReference>
<keyword evidence="6" id="KW-0808">Transferase</keyword>
<dbReference type="GO" id="GO:0009927">
    <property type="term" value="F:histidine phosphotransfer kinase activity"/>
    <property type="evidence" value="ECO:0007669"/>
    <property type="project" value="TreeGrafter"/>
</dbReference>
<dbReference type="Gene3D" id="1.10.150.50">
    <property type="entry name" value="Transcription Factor, Ets-1"/>
    <property type="match status" value="1"/>
</dbReference>
<dbReference type="Gene3D" id="3.40.50.2300">
    <property type="match status" value="1"/>
</dbReference>
<dbReference type="SUPFAM" id="SSF55073">
    <property type="entry name" value="Nucleotide cyclase"/>
    <property type="match status" value="1"/>
</dbReference>
<dbReference type="EMBL" id="BLLF01000625">
    <property type="protein sequence ID" value="GFH13551.1"/>
    <property type="molecule type" value="Genomic_DNA"/>
</dbReference>
<dbReference type="Gene3D" id="1.10.287.130">
    <property type="match status" value="1"/>
</dbReference>
<dbReference type="AlphaFoldDB" id="A0A699YVG2"/>
<dbReference type="Gene3D" id="3.30.565.10">
    <property type="entry name" value="Histidine kinase-like ATPase, C-terminal domain"/>
    <property type="match status" value="1"/>
</dbReference>
<dbReference type="Pfam" id="PF00211">
    <property type="entry name" value="Guanylate_cyc"/>
    <property type="match status" value="1"/>
</dbReference>
<dbReference type="InterPro" id="IPR001660">
    <property type="entry name" value="SAM"/>
</dbReference>
<dbReference type="Pfam" id="PF01036">
    <property type="entry name" value="Bac_rhodopsin"/>
    <property type="match status" value="1"/>
</dbReference>
<dbReference type="SUPFAM" id="SSF47769">
    <property type="entry name" value="SAM/Pointed domain"/>
    <property type="match status" value="1"/>
</dbReference>
<dbReference type="SUPFAM" id="SSF47384">
    <property type="entry name" value="Homodimeric domain of signal transducing histidine kinase"/>
    <property type="match status" value="1"/>
</dbReference>
<feature type="compositionally biased region" description="Basic residues" evidence="12">
    <location>
        <begin position="1074"/>
        <end position="1084"/>
    </location>
</feature>
<dbReference type="PROSITE" id="PS50125">
    <property type="entry name" value="GUANYLATE_CYCLASE_2"/>
    <property type="match status" value="1"/>
</dbReference>
<dbReference type="GO" id="GO:0000155">
    <property type="term" value="F:phosphorelay sensor kinase activity"/>
    <property type="evidence" value="ECO:0007669"/>
    <property type="project" value="InterPro"/>
</dbReference>
<keyword evidence="8" id="KW-0418">Kinase</keyword>
<dbReference type="InterPro" id="IPR003594">
    <property type="entry name" value="HATPase_dom"/>
</dbReference>
<dbReference type="SUPFAM" id="SSF55874">
    <property type="entry name" value="ATPase domain of HSP90 chaperone/DNA topoisomerase II/histidine kinase"/>
    <property type="match status" value="1"/>
</dbReference>
<dbReference type="CDD" id="cd17574">
    <property type="entry name" value="REC_OmpR"/>
    <property type="match status" value="1"/>
</dbReference>
<dbReference type="SMART" id="SM01021">
    <property type="entry name" value="Bac_rhodopsin"/>
    <property type="match status" value="1"/>
</dbReference>
<keyword evidence="7 13" id="KW-0812">Transmembrane</keyword>
<keyword evidence="9 13" id="KW-1133">Transmembrane helix</keyword>
<dbReference type="SUPFAM" id="SSF81321">
    <property type="entry name" value="Family A G protein-coupled receptor-like"/>
    <property type="match status" value="1"/>
</dbReference>
<dbReference type="CDD" id="cd00082">
    <property type="entry name" value="HisKA"/>
    <property type="match status" value="1"/>
</dbReference>
<feature type="transmembrane region" description="Helical" evidence="13">
    <location>
        <begin position="90"/>
        <end position="110"/>
    </location>
</feature>
<evidence type="ECO:0000256" key="6">
    <source>
        <dbReference type="ARBA" id="ARBA00022679"/>
    </source>
</evidence>
<comment type="caution">
    <text evidence="18">The sequence shown here is derived from an EMBL/GenBank/DDBJ whole genome shotgun (WGS) entry which is preliminary data.</text>
</comment>
<dbReference type="Pfam" id="PF07647">
    <property type="entry name" value="SAM_2"/>
    <property type="match status" value="1"/>
</dbReference>
<feature type="domain" description="SAM" evidence="14">
    <location>
        <begin position="1113"/>
        <end position="1175"/>
    </location>
</feature>
<evidence type="ECO:0000313" key="18">
    <source>
        <dbReference type="EMBL" id="GFH13551.1"/>
    </source>
</evidence>
<dbReference type="InterPro" id="IPR004358">
    <property type="entry name" value="Sig_transdc_His_kin-like_C"/>
</dbReference>
<dbReference type="SMART" id="SM00448">
    <property type="entry name" value="REC"/>
    <property type="match status" value="1"/>
</dbReference>
<accession>A0A699YVG2</accession>
<dbReference type="PANTHER" id="PTHR43047">
    <property type="entry name" value="TWO-COMPONENT HISTIDINE PROTEIN KINASE"/>
    <property type="match status" value="1"/>
</dbReference>
<dbReference type="PRINTS" id="PR00344">
    <property type="entry name" value="BCTRLSENSOR"/>
</dbReference>
<dbReference type="SUPFAM" id="SSF52172">
    <property type="entry name" value="CheY-like"/>
    <property type="match status" value="1"/>
</dbReference>
<evidence type="ECO:0000256" key="3">
    <source>
        <dbReference type="ARBA" id="ARBA00008130"/>
    </source>
</evidence>
<dbReference type="PANTHER" id="PTHR43047:SF71">
    <property type="entry name" value="HISTIDINE KINASE CONTAINING CHEY-HOMOLOGOUS RECEIVER DOMAIN-RELATED"/>
    <property type="match status" value="1"/>
</dbReference>
<feature type="domain" description="Guanylate cyclase" evidence="17">
    <location>
        <begin position="708"/>
        <end position="835"/>
    </location>
</feature>
<dbReference type="PROSITE" id="PS50105">
    <property type="entry name" value="SAM_DOMAIN"/>
    <property type="match status" value="1"/>
</dbReference>
<dbReference type="SMART" id="SM00388">
    <property type="entry name" value="HisKA"/>
    <property type="match status" value="1"/>
</dbReference>
<dbReference type="InterPro" id="IPR005467">
    <property type="entry name" value="His_kinase_dom"/>
</dbReference>
<evidence type="ECO:0000256" key="11">
    <source>
        <dbReference type="PROSITE-ProRule" id="PRU00169"/>
    </source>
</evidence>
<evidence type="ECO:0000256" key="9">
    <source>
        <dbReference type="ARBA" id="ARBA00022989"/>
    </source>
</evidence>
<keyword evidence="10 13" id="KW-0472">Membrane</keyword>
<dbReference type="Pfam" id="PF00512">
    <property type="entry name" value="HisKA"/>
    <property type="match status" value="1"/>
</dbReference>
<evidence type="ECO:0000256" key="1">
    <source>
        <dbReference type="ARBA" id="ARBA00000085"/>
    </source>
</evidence>
<comment type="subcellular location">
    <subcellularLocation>
        <location evidence="2">Membrane</location>
        <topology evidence="2">Multi-pass membrane protein</topology>
    </subcellularLocation>
</comment>
<dbReference type="Pfam" id="PF00072">
    <property type="entry name" value="Response_reg"/>
    <property type="match status" value="1"/>
</dbReference>
<keyword evidence="19" id="KW-1185">Reference proteome</keyword>
<feature type="domain" description="Histidine kinase" evidence="15">
    <location>
        <begin position="248"/>
        <end position="467"/>
    </location>
</feature>
<dbReference type="InterPro" id="IPR036097">
    <property type="entry name" value="HisK_dim/P_sf"/>
</dbReference>
<organism evidence="18 19">
    <name type="scientific">Haematococcus lacustris</name>
    <name type="common">Green alga</name>
    <name type="synonym">Haematococcus pluvialis</name>
    <dbReference type="NCBI Taxonomy" id="44745"/>
    <lineage>
        <taxon>Eukaryota</taxon>
        <taxon>Viridiplantae</taxon>
        <taxon>Chlorophyta</taxon>
        <taxon>core chlorophytes</taxon>
        <taxon>Chlorophyceae</taxon>
        <taxon>CS clade</taxon>
        <taxon>Chlamydomonadales</taxon>
        <taxon>Haematococcaceae</taxon>
        <taxon>Haematococcus</taxon>
    </lineage>
</organism>
<dbReference type="InterPro" id="IPR029787">
    <property type="entry name" value="Nucleotide_cyclase"/>
</dbReference>
<dbReference type="InterPro" id="IPR013761">
    <property type="entry name" value="SAM/pointed_sf"/>
</dbReference>
<dbReference type="PROSITE" id="PS50109">
    <property type="entry name" value="HIS_KIN"/>
    <property type="match status" value="1"/>
</dbReference>
<dbReference type="CDD" id="cd16922">
    <property type="entry name" value="HATPase_EvgS-ArcB-TorS-like"/>
    <property type="match status" value="1"/>
</dbReference>
<name>A0A699YVG2_HAELA</name>
<evidence type="ECO:0000256" key="2">
    <source>
        <dbReference type="ARBA" id="ARBA00004141"/>
    </source>
</evidence>
<feature type="transmembrane region" description="Helical" evidence="13">
    <location>
        <begin position="117"/>
        <end position="135"/>
    </location>
</feature>
<dbReference type="EC" id="2.7.13.3" evidence="4"/>
<evidence type="ECO:0000256" key="12">
    <source>
        <dbReference type="SAM" id="MobiDB-lite"/>
    </source>
</evidence>
<feature type="transmembrane region" description="Helical" evidence="13">
    <location>
        <begin position="55"/>
        <end position="78"/>
    </location>
</feature>
<dbReference type="FunFam" id="3.30.565.10:FF:000010">
    <property type="entry name" value="Sensor histidine kinase RcsC"/>
    <property type="match status" value="1"/>
</dbReference>
<evidence type="ECO:0000256" key="7">
    <source>
        <dbReference type="ARBA" id="ARBA00022692"/>
    </source>
</evidence>
<evidence type="ECO:0000256" key="10">
    <source>
        <dbReference type="ARBA" id="ARBA00023136"/>
    </source>
</evidence>
<evidence type="ECO:0000259" key="14">
    <source>
        <dbReference type="PROSITE" id="PS50105"/>
    </source>
</evidence>
<protein>
    <recommendedName>
        <fullName evidence="4">histidine kinase</fullName>
        <ecNumber evidence="4">2.7.13.3</ecNumber>
    </recommendedName>
</protein>
<comment type="catalytic activity">
    <reaction evidence="1">
        <text>ATP + protein L-histidine = ADP + protein N-phospho-L-histidine.</text>
        <dbReference type="EC" id="2.7.13.3"/>
    </reaction>
</comment>
<feature type="non-terminal residue" evidence="18">
    <location>
        <position position="1"/>
    </location>
</feature>
<dbReference type="Pfam" id="PF02518">
    <property type="entry name" value="HATPase_c"/>
    <property type="match status" value="1"/>
</dbReference>
<evidence type="ECO:0000256" key="13">
    <source>
        <dbReference type="SAM" id="Phobius"/>
    </source>
</evidence>
<feature type="region of interest" description="Disordered" evidence="12">
    <location>
        <begin position="1040"/>
        <end position="1110"/>
    </location>
</feature>
<gene>
    <name evidence="18" type="ORF">HaLaN_09455</name>
</gene>